<dbReference type="GO" id="GO:0071949">
    <property type="term" value="F:FAD binding"/>
    <property type="evidence" value="ECO:0007669"/>
    <property type="project" value="InterPro"/>
</dbReference>
<protein>
    <recommendedName>
        <fullName evidence="6">FAD-binding domain-containing protein</fullName>
    </recommendedName>
</protein>
<gene>
    <name evidence="7" type="ORF">BAUCODRAFT_55153</name>
</gene>
<dbReference type="SUPFAM" id="SSF51905">
    <property type="entry name" value="FAD/NAD(P)-binding domain"/>
    <property type="match status" value="1"/>
</dbReference>
<accession>M2M5A3</accession>
<dbReference type="Pfam" id="PF01494">
    <property type="entry name" value="FAD_binding_3"/>
    <property type="match status" value="1"/>
</dbReference>
<sequence length="397" mass="42951">QESCSSTLSGKKIIVSGAGIAGLAFVNSLRKIWTDDLGTYPIVTLYERDVGPPDVGGGYTISIRSAKGSEGIQTMQKLCLLARLLSMSITREGDERRYFGDWVSLVKVRGAPPGGVPKAGMRVARRRLRKLLLDAAAERGSANVVWGVACVSAVTATDGTVRVELSNGYTDQCDLLVVADGINSKIRGCIRPNDQLHFAGPVSVHAISNFPKPPPKPVDRDWGLIPNGRGAALFVSPMDERTANWSLSYLADKPRPALPPNQRQQLLEEVRQLGDGLQEPFQTLLKHTNASTFMIHNSMDKKPFAHGTANGVPDGIVFIGDSNHGMSPFAGNGANLALTDGYDLAECICSYTTIQQAVQAYDERSLSRATASLRISHDLIRVVHSSGIRWILYRTAL</sequence>
<dbReference type="Proteomes" id="UP000011761">
    <property type="component" value="Unassembled WGS sequence"/>
</dbReference>
<dbReference type="AlphaFoldDB" id="M2M5A3"/>
<keyword evidence="5" id="KW-0503">Monooxygenase</keyword>
<keyword evidence="4" id="KW-0560">Oxidoreductase</keyword>
<dbReference type="InterPro" id="IPR036188">
    <property type="entry name" value="FAD/NAD-bd_sf"/>
</dbReference>
<dbReference type="KEGG" id="bcom:BAUCODRAFT_55153"/>
<feature type="domain" description="FAD-binding" evidence="6">
    <location>
        <begin position="115"/>
        <end position="372"/>
    </location>
</feature>
<dbReference type="InterPro" id="IPR002938">
    <property type="entry name" value="FAD-bd"/>
</dbReference>
<reference evidence="7 8" key="1">
    <citation type="journal article" date="2012" name="PLoS Pathog.">
        <title>Diverse lifestyles and strategies of plant pathogenesis encoded in the genomes of eighteen Dothideomycetes fungi.</title>
        <authorList>
            <person name="Ohm R.A."/>
            <person name="Feau N."/>
            <person name="Henrissat B."/>
            <person name="Schoch C.L."/>
            <person name="Horwitz B.A."/>
            <person name="Barry K.W."/>
            <person name="Condon B.J."/>
            <person name="Copeland A.C."/>
            <person name="Dhillon B."/>
            <person name="Glaser F."/>
            <person name="Hesse C.N."/>
            <person name="Kosti I."/>
            <person name="LaButti K."/>
            <person name="Lindquist E.A."/>
            <person name="Lucas S."/>
            <person name="Salamov A.A."/>
            <person name="Bradshaw R.E."/>
            <person name="Ciuffetti L."/>
            <person name="Hamelin R.C."/>
            <person name="Kema G.H.J."/>
            <person name="Lawrence C."/>
            <person name="Scott J.A."/>
            <person name="Spatafora J.W."/>
            <person name="Turgeon B.G."/>
            <person name="de Wit P.J.G.M."/>
            <person name="Zhong S."/>
            <person name="Goodwin S.B."/>
            <person name="Grigoriev I.V."/>
        </authorList>
    </citation>
    <scope>NUCLEOTIDE SEQUENCE [LARGE SCALE GENOMIC DNA]</scope>
    <source>
        <strain evidence="7 8">UAMH 10762</strain>
    </source>
</reference>
<comment type="cofactor">
    <cofactor evidence="1">
        <name>FAD</name>
        <dbReference type="ChEBI" id="CHEBI:57692"/>
    </cofactor>
</comment>
<dbReference type="GO" id="GO:0004497">
    <property type="term" value="F:monooxygenase activity"/>
    <property type="evidence" value="ECO:0007669"/>
    <property type="project" value="UniProtKB-KW"/>
</dbReference>
<keyword evidence="3" id="KW-0274">FAD</keyword>
<evidence type="ECO:0000313" key="7">
    <source>
        <dbReference type="EMBL" id="EMC91806.1"/>
    </source>
</evidence>
<name>M2M5A3_BAUPA</name>
<evidence type="ECO:0000259" key="6">
    <source>
        <dbReference type="Pfam" id="PF01494"/>
    </source>
</evidence>
<dbReference type="PANTHER" id="PTHR47178:SF5">
    <property type="entry name" value="FAD-BINDING DOMAIN-CONTAINING PROTEIN"/>
    <property type="match status" value="1"/>
</dbReference>
<keyword evidence="2" id="KW-0285">Flavoprotein</keyword>
<proteinExistence type="predicted"/>
<dbReference type="RefSeq" id="XP_007680988.1">
    <property type="nucleotide sequence ID" value="XM_007682798.1"/>
</dbReference>
<feature type="non-terminal residue" evidence="7">
    <location>
        <position position="1"/>
    </location>
</feature>
<evidence type="ECO:0000256" key="5">
    <source>
        <dbReference type="ARBA" id="ARBA00023033"/>
    </source>
</evidence>
<dbReference type="PANTHER" id="PTHR47178">
    <property type="entry name" value="MONOOXYGENASE, FAD-BINDING"/>
    <property type="match status" value="1"/>
</dbReference>
<dbReference type="EMBL" id="KB445563">
    <property type="protein sequence ID" value="EMC91806.1"/>
    <property type="molecule type" value="Genomic_DNA"/>
</dbReference>
<dbReference type="OMA" id="GDSNHAM"/>
<organism evidence="7 8">
    <name type="scientific">Baudoinia panamericana (strain UAMH 10762)</name>
    <name type="common">Angels' share fungus</name>
    <name type="synonym">Baudoinia compniacensis (strain UAMH 10762)</name>
    <dbReference type="NCBI Taxonomy" id="717646"/>
    <lineage>
        <taxon>Eukaryota</taxon>
        <taxon>Fungi</taxon>
        <taxon>Dikarya</taxon>
        <taxon>Ascomycota</taxon>
        <taxon>Pezizomycotina</taxon>
        <taxon>Dothideomycetes</taxon>
        <taxon>Dothideomycetidae</taxon>
        <taxon>Mycosphaerellales</taxon>
        <taxon>Teratosphaeriaceae</taxon>
        <taxon>Baudoinia</taxon>
    </lineage>
</organism>
<evidence type="ECO:0000256" key="1">
    <source>
        <dbReference type="ARBA" id="ARBA00001974"/>
    </source>
</evidence>
<dbReference type="Gene3D" id="3.50.50.60">
    <property type="entry name" value="FAD/NAD(P)-binding domain"/>
    <property type="match status" value="1"/>
</dbReference>
<feature type="non-terminal residue" evidence="7">
    <location>
        <position position="397"/>
    </location>
</feature>
<evidence type="ECO:0000256" key="2">
    <source>
        <dbReference type="ARBA" id="ARBA00022630"/>
    </source>
</evidence>
<evidence type="ECO:0000256" key="4">
    <source>
        <dbReference type="ARBA" id="ARBA00023002"/>
    </source>
</evidence>
<evidence type="ECO:0000256" key="3">
    <source>
        <dbReference type="ARBA" id="ARBA00022827"/>
    </source>
</evidence>
<dbReference type="PRINTS" id="PR00420">
    <property type="entry name" value="RNGMNOXGNASE"/>
</dbReference>
<dbReference type="OrthoDB" id="655030at2759"/>
<keyword evidence="8" id="KW-1185">Reference proteome</keyword>
<dbReference type="GeneID" id="19115419"/>
<evidence type="ECO:0000313" key="8">
    <source>
        <dbReference type="Proteomes" id="UP000011761"/>
    </source>
</evidence>
<dbReference type="eggNOG" id="KOG2614">
    <property type="taxonomic scope" value="Eukaryota"/>
</dbReference>
<dbReference type="HOGENOM" id="CLU_009665_4_0_1"/>